<feature type="signal peptide" evidence="1">
    <location>
        <begin position="1"/>
        <end position="29"/>
    </location>
</feature>
<dbReference type="InterPro" id="IPR007893">
    <property type="entry name" value="Spore_coat_U/FanG"/>
</dbReference>
<dbReference type="Proteomes" id="UP000252884">
    <property type="component" value="Unassembled WGS sequence"/>
</dbReference>
<comment type="caution">
    <text evidence="3">The sequence shown here is derived from an EMBL/GenBank/DDBJ whole genome shotgun (WGS) entry which is preliminary data.</text>
</comment>
<dbReference type="PANTHER" id="PTHR37089">
    <property type="entry name" value="PROTEIN U-RELATED"/>
    <property type="match status" value="1"/>
</dbReference>
<proteinExistence type="predicted"/>
<evidence type="ECO:0000259" key="2">
    <source>
        <dbReference type="Pfam" id="PF05229"/>
    </source>
</evidence>
<dbReference type="InterPro" id="IPR053167">
    <property type="entry name" value="Spore_coat_component"/>
</dbReference>
<protein>
    <submittedName>
        <fullName evidence="3">Spore coat protein U-like protein</fullName>
    </submittedName>
</protein>
<feature type="chain" id="PRO_5016620345" evidence="1">
    <location>
        <begin position="30"/>
        <end position="326"/>
    </location>
</feature>
<keyword evidence="3" id="KW-0167">Capsid protein</keyword>
<evidence type="ECO:0000313" key="3">
    <source>
        <dbReference type="EMBL" id="RCW65191.1"/>
    </source>
</evidence>
<name>A0A368XB47_9BURK</name>
<evidence type="ECO:0000313" key="4">
    <source>
        <dbReference type="Proteomes" id="UP000252884"/>
    </source>
</evidence>
<gene>
    <name evidence="3" type="ORF">DES41_113115</name>
</gene>
<keyword evidence="1" id="KW-0732">Signal</keyword>
<accession>A0A368XB47</accession>
<keyword evidence="4" id="KW-1185">Reference proteome</keyword>
<dbReference type="SMART" id="SM00972">
    <property type="entry name" value="SCPU"/>
    <property type="match status" value="2"/>
</dbReference>
<reference evidence="3 4" key="1">
    <citation type="submission" date="2018-07" db="EMBL/GenBank/DDBJ databases">
        <title>Genomic Encyclopedia of Type Strains, Phase IV (KMG-IV): sequencing the most valuable type-strain genomes for metagenomic binning, comparative biology and taxonomic classification.</title>
        <authorList>
            <person name="Goeker M."/>
        </authorList>
    </citation>
    <scope>NUCLEOTIDE SEQUENCE [LARGE SCALE GENOMIC DNA]</scope>
    <source>
        <strain evidence="3 4">DSM 21634</strain>
    </source>
</reference>
<sequence length="326" mass="33487">MNQLHPTMRRPPVALLLALAALSPLGARACTMAETGGLLPSVATQRVAGGPTVTTSALFNFSCTGVVLALLNGTPTLKGQLQAATTGLTLKNTTNSSYQIPYQIYSNTGYSTGYSSGALVVDLNGANLVGLLASGSSTNVPLYIATTPGPNIPAGVYTDTVQVTWTYANICEGLIGALGLCVGIANTGTSVRNLTISMTVSNDCTITAPPVAFGSAPLLAGFPTVSQNVSLQCSRNMVYTVGMSPGSYASGGRRRMASGTSRLAYDIFKVDNTVWGSADPATRAPGPAPATGNSVQTIPYSARIYQDQANPAPGTYTDNVVVDVSF</sequence>
<organism evidence="3 4">
    <name type="scientific">Pseudorhodoferax soli</name>
    <dbReference type="NCBI Taxonomy" id="545864"/>
    <lineage>
        <taxon>Bacteria</taxon>
        <taxon>Pseudomonadati</taxon>
        <taxon>Pseudomonadota</taxon>
        <taxon>Betaproteobacteria</taxon>
        <taxon>Burkholderiales</taxon>
        <taxon>Comamonadaceae</taxon>
    </lineage>
</organism>
<dbReference type="AlphaFoldDB" id="A0A368XB47"/>
<dbReference type="EMBL" id="QPJK01000013">
    <property type="protein sequence ID" value="RCW65191.1"/>
    <property type="molecule type" value="Genomic_DNA"/>
</dbReference>
<keyword evidence="3" id="KW-0946">Virion</keyword>
<feature type="domain" description="Spore coat protein U/FanG" evidence="2">
    <location>
        <begin position="193"/>
        <end position="322"/>
    </location>
</feature>
<dbReference type="Pfam" id="PF05229">
    <property type="entry name" value="SCPU"/>
    <property type="match status" value="2"/>
</dbReference>
<feature type="domain" description="Spore coat protein U/FanG" evidence="2">
    <location>
        <begin position="23"/>
        <end position="164"/>
    </location>
</feature>
<dbReference type="PANTHER" id="PTHR37089:SF1">
    <property type="entry name" value="MEMBRANE PROTEIN"/>
    <property type="match status" value="1"/>
</dbReference>
<evidence type="ECO:0000256" key="1">
    <source>
        <dbReference type="SAM" id="SignalP"/>
    </source>
</evidence>